<dbReference type="SUPFAM" id="SSF53756">
    <property type="entry name" value="UDP-Glycosyltransferase/glycogen phosphorylase"/>
    <property type="match status" value="1"/>
</dbReference>
<sequence>MTAPAGTSAHHAGPAQQSPRPGVGALRIVLASYACDPSRGTEPGMGWAWAEAMARRGHTVELLTRPHGDNTRHIVRRIEALGPVGRRIRPHVVPVPPRPWWIRLLPSFLRGQALEFARYDGWQRRAPEHARRHGLGGADVVHRVSYGSLVGGSALRRLGPPLVFGPVGGGQTAPRSHRRWMGPAYFQEVVRELLWVRGMSLRPACRATLRGAAEVLTTNQDTARRARRLGRTDPRMVLSDGVPDELLKEPPWQAPARPGRPPAVLWVGRFTAIKAPQLALRASRCCWTRFPAPAWRCSGTARCATNWSGWPGGWG</sequence>
<organism evidence="5 6">
    <name type="scientific">Streptomyces tirandamycinicus</name>
    <dbReference type="NCBI Taxonomy" id="2174846"/>
    <lineage>
        <taxon>Bacteria</taxon>
        <taxon>Bacillati</taxon>
        <taxon>Actinomycetota</taxon>
        <taxon>Actinomycetes</taxon>
        <taxon>Kitasatosporales</taxon>
        <taxon>Streptomycetaceae</taxon>
        <taxon>Streptomyces</taxon>
    </lineage>
</organism>
<evidence type="ECO:0000259" key="4">
    <source>
        <dbReference type="Pfam" id="PF13579"/>
    </source>
</evidence>
<evidence type="ECO:0000313" key="5">
    <source>
        <dbReference type="EMBL" id="AWI31837.1"/>
    </source>
</evidence>
<dbReference type="RefSeq" id="WP_108907945.1">
    <property type="nucleotide sequence ID" value="NZ_CP029188.1"/>
</dbReference>
<dbReference type="OrthoDB" id="5242526at2"/>
<dbReference type="AlphaFoldDB" id="A0A2S1T007"/>
<dbReference type="GO" id="GO:0016757">
    <property type="term" value="F:glycosyltransferase activity"/>
    <property type="evidence" value="ECO:0007669"/>
    <property type="project" value="UniProtKB-KW"/>
</dbReference>
<feature type="domain" description="Glycosyltransferase subfamily 4-like N-terminal" evidence="4">
    <location>
        <begin position="49"/>
        <end position="237"/>
    </location>
</feature>
<dbReference type="KEGG" id="stir:DDW44_25900"/>
<dbReference type="Gene3D" id="3.40.50.2000">
    <property type="entry name" value="Glycogen Phosphorylase B"/>
    <property type="match status" value="1"/>
</dbReference>
<evidence type="ECO:0000313" key="6">
    <source>
        <dbReference type="Proteomes" id="UP000244900"/>
    </source>
</evidence>
<keyword evidence="2" id="KW-0808">Transferase</keyword>
<dbReference type="Pfam" id="PF13579">
    <property type="entry name" value="Glyco_trans_4_4"/>
    <property type="match status" value="1"/>
</dbReference>
<feature type="region of interest" description="Disordered" evidence="3">
    <location>
        <begin position="1"/>
        <end position="21"/>
    </location>
</feature>
<dbReference type="Proteomes" id="UP000244900">
    <property type="component" value="Chromosome"/>
</dbReference>
<gene>
    <name evidence="5" type="ORF">DDW44_25900</name>
</gene>
<keyword evidence="6" id="KW-1185">Reference proteome</keyword>
<name>A0A2S1T007_9ACTN</name>
<keyword evidence="1" id="KW-0328">Glycosyltransferase</keyword>
<accession>A0A2S1T007</accession>
<reference evidence="5 6" key="1">
    <citation type="submission" date="2018-05" db="EMBL/GenBank/DDBJ databases">
        <title>Complete genome sequence of sponge-derived Streptomyces sp. HNM0039.</title>
        <authorList>
            <person name="Huang X."/>
            <person name="Zhou S."/>
        </authorList>
    </citation>
    <scope>NUCLEOTIDE SEQUENCE [LARGE SCALE GENOMIC DNA]</scope>
    <source>
        <strain evidence="5 6">HNM0039</strain>
    </source>
</reference>
<dbReference type="EMBL" id="CP029188">
    <property type="protein sequence ID" value="AWI31837.1"/>
    <property type="molecule type" value="Genomic_DNA"/>
</dbReference>
<protein>
    <recommendedName>
        <fullName evidence="4">Glycosyltransferase subfamily 4-like N-terminal domain-containing protein</fullName>
    </recommendedName>
</protein>
<evidence type="ECO:0000256" key="2">
    <source>
        <dbReference type="ARBA" id="ARBA00022679"/>
    </source>
</evidence>
<evidence type="ECO:0000256" key="1">
    <source>
        <dbReference type="ARBA" id="ARBA00022676"/>
    </source>
</evidence>
<proteinExistence type="predicted"/>
<evidence type="ECO:0000256" key="3">
    <source>
        <dbReference type="SAM" id="MobiDB-lite"/>
    </source>
</evidence>
<dbReference type="InterPro" id="IPR028098">
    <property type="entry name" value="Glyco_trans_4-like_N"/>
</dbReference>